<dbReference type="EMBL" id="JAMZEB010000002">
    <property type="protein sequence ID" value="MCP2365425.1"/>
    <property type="molecule type" value="Genomic_DNA"/>
</dbReference>
<dbReference type="PANTHER" id="PTHR43273">
    <property type="entry name" value="ANAEROBIC SULFATASE-MATURATING ENZYME HOMOLOG ASLB-RELATED"/>
    <property type="match status" value="1"/>
</dbReference>
<dbReference type="InterPro" id="IPR007197">
    <property type="entry name" value="rSAM"/>
</dbReference>
<keyword evidence="3" id="KW-0408">Iron</keyword>
<dbReference type="GO" id="GO:0046872">
    <property type="term" value="F:metal ion binding"/>
    <property type="evidence" value="ECO:0007669"/>
    <property type="project" value="UniProtKB-KW"/>
</dbReference>
<organism evidence="6 7">
    <name type="scientific">Nonomuraea thailandensis</name>
    <dbReference type="NCBI Taxonomy" id="1188745"/>
    <lineage>
        <taxon>Bacteria</taxon>
        <taxon>Bacillati</taxon>
        <taxon>Actinomycetota</taxon>
        <taxon>Actinomycetes</taxon>
        <taxon>Streptosporangiales</taxon>
        <taxon>Streptosporangiaceae</taxon>
        <taxon>Nonomuraea</taxon>
    </lineage>
</organism>
<evidence type="ECO:0000313" key="7">
    <source>
        <dbReference type="Proteomes" id="UP001139648"/>
    </source>
</evidence>
<keyword evidence="2" id="KW-0479">Metal-binding</keyword>
<dbReference type="Gene3D" id="3.20.20.70">
    <property type="entry name" value="Aldolase class I"/>
    <property type="match status" value="1"/>
</dbReference>
<protein>
    <recommendedName>
        <fullName evidence="5">Radical SAM core domain-containing protein</fullName>
    </recommendedName>
</protein>
<keyword evidence="1" id="KW-0949">S-adenosyl-L-methionine</keyword>
<dbReference type="SFLD" id="SFLDG01067">
    <property type="entry name" value="SPASM/twitch_domain_containing"/>
    <property type="match status" value="1"/>
</dbReference>
<proteinExistence type="predicted"/>
<gene>
    <name evidence="6" type="ORF">HD597_012445</name>
</gene>
<dbReference type="InterPro" id="IPR058240">
    <property type="entry name" value="rSAM_sf"/>
</dbReference>
<dbReference type="InterPro" id="IPR023867">
    <property type="entry name" value="Sulphatase_maturase_rSAM"/>
</dbReference>
<evidence type="ECO:0000256" key="3">
    <source>
        <dbReference type="ARBA" id="ARBA00023004"/>
    </source>
</evidence>
<dbReference type="SFLD" id="SFLDG01072">
    <property type="entry name" value="dehydrogenase_like"/>
    <property type="match status" value="1"/>
</dbReference>
<dbReference type="InterPro" id="IPR013785">
    <property type="entry name" value="Aldolase_TIM"/>
</dbReference>
<dbReference type="NCBIfam" id="TIGR04269">
    <property type="entry name" value="SAM_SPASM_FxsB"/>
    <property type="match status" value="1"/>
</dbReference>
<evidence type="ECO:0000256" key="4">
    <source>
        <dbReference type="ARBA" id="ARBA00023014"/>
    </source>
</evidence>
<dbReference type="Proteomes" id="UP001139648">
    <property type="component" value="Unassembled WGS sequence"/>
</dbReference>
<dbReference type="PROSITE" id="PS51918">
    <property type="entry name" value="RADICAL_SAM"/>
    <property type="match status" value="1"/>
</dbReference>
<dbReference type="PANTHER" id="PTHR43273:SF8">
    <property type="entry name" value="RADICAL SAM DOMAIN PROTEIN"/>
    <property type="match status" value="1"/>
</dbReference>
<reference evidence="6" key="1">
    <citation type="submission" date="2022-06" db="EMBL/GenBank/DDBJ databases">
        <title>Sequencing the genomes of 1000 actinobacteria strains.</title>
        <authorList>
            <person name="Klenk H.-P."/>
        </authorList>
    </citation>
    <scope>NUCLEOTIDE SEQUENCE</scope>
    <source>
        <strain evidence="6">DSM 46694</strain>
    </source>
</reference>
<comment type="caution">
    <text evidence="6">The sequence shown here is derived from an EMBL/GenBank/DDBJ whole genome shotgun (WGS) entry which is preliminary data.</text>
</comment>
<evidence type="ECO:0000313" key="6">
    <source>
        <dbReference type="EMBL" id="MCP2365425.1"/>
    </source>
</evidence>
<dbReference type="SUPFAM" id="SSF102114">
    <property type="entry name" value="Radical SAM enzymes"/>
    <property type="match status" value="1"/>
</dbReference>
<keyword evidence="4" id="KW-0411">Iron-sulfur</keyword>
<dbReference type="SFLD" id="SFLDG01386">
    <property type="entry name" value="main_SPASM_domain-containing"/>
    <property type="match status" value="1"/>
</dbReference>
<feature type="domain" description="Radical SAM core" evidence="5">
    <location>
        <begin position="31"/>
        <end position="264"/>
    </location>
</feature>
<name>A0A9X2KA53_9ACTN</name>
<dbReference type="CDD" id="cd01335">
    <property type="entry name" value="Radical_SAM"/>
    <property type="match status" value="1"/>
</dbReference>
<keyword evidence="7" id="KW-1185">Reference proteome</keyword>
<sequence>MTAGDELAPRDDEEWPATLDVKALRNTGWEPTPFREFVLKIHSRCNLACDYCYMYEMADQSWRGRPVRMSPAVAGQTAARIAEHLHDHGLTSAQVVFHGGEPLLAGPRLIEHLVNSIRRQVGPDIRITFHAQTNGVELDTGYLTLFDRLNILVGVSLDGAAAAHDLHRRFPSGRGSHQAMMPALENLTGTFRHLFDGLLCTIDLGNDPCETYEALLAFDPPAVNFLLPHGNWSAPPPGRDTASPEAPYGEWLTSVFDRWYHAPRRETQVRLFEEIMQVLLGGVPASEVVGLAPVAIIVVETDGAIEQSDALKSAYSGAGATGLHVSRNSFDEALTLPSIMARQIGELALSPQCRSCRINRACGAGLYAHRYRVGTGFANPSVYCPDLYRLVTHIAGALRTDLAARVQYLRDRR</sequence>
<dbReference type="SFLD" id="SFLDS00029">
    <property type="entry name" value="Radical_SAM"/>
    <property type="match status" value="1"/>
</dbReference>
<evidence type="ECO:0000259" key="5">
    <source>
        <dbReference type="PROSITE" id="PS51918"/>
    </source>
</evidence>
<dbReference type="RefSeq" id="WP_253758699.1">
    <property type="nucleotide sequence ID" value="NZ_BAABKA010000055.1"/>
</dbReference>
<dbReference type="AlphaFoldDB" id="A0A9X2KA53"/>
<accession>A0A9X2KA53</accession>
<dbReference type="GO" id="GO:0016491">
    <property type="term" value="F:oxidoreductase activity"/>
    <property type="evidence" value="ECO:0007669"/>
    <property type="project" value="InterPro"/>
</dbReference>
<evidence type="ECO:0000256" key="2">
    <source>
        <dbReference type="ARBA" id="ARBA00022723"/>
    </source>
</evidence>
<evidence type="ECO:0000256" key="1">
    <source>
        <dbReference type="ARBA" id="ARBA00022691"/>
    </source>
</evidence>
<dbReference type="Pfam" id="PF04055">
    <property type="entry name" value="Radical_SAM"/>
    <property type="match status" value="1"/>
</dbReference>
<dbReference type="InterPro" id="IPR026335">
    <property type="entry name" value="rSAM_SPASM_FxsB"/>
</dbReference>
<dbReference type="GO" id="GO:0051536">
    <property type="term" value="F:iron-sulfur cluster binding"/>
    <property type="evidence" value="ECO:0007669"/>
    <property type="project" value="UniProtKB-KW"/>
</dbReference>